<accession>A0A518EKC2</accession>
<name>A0A518EKC2_9BACT</name>
<gene>
    <name evidence="1" type="ORF">Poly30_00350</name>
</gene>
<organism evidence="1 2">
    <name type="scientific">Saltatorellus ferox</name>
    <dbReference type="NCBI Taxonomy" id="2528018"/>
    <lineage>
        <taxon>Bacteria</taxon>
        <taxon>Pseudomonadati</taxon>
        <taxon>Planctomycetota</taxon>
        <taxon>Planctomycetia</taxon>
        <taxon>Planctomycetia incertae sedis</taxon>
        <taxon>Saltatorellus</taxon>
    </lineage>
</organism>
<evidence type="ECO:0000313" key="1">
    <source>
        <dbReference type="EMBL" id="QDV04544.1"/>
    </source>
</evidence>
<sequence length="345" mass="39624">MARDFQALLDGGYRLAPSGTARDHPETLLEGRRAPRYRLAFLNATYYLSHFAHDDLNFFIAFVCLERKRKIWPRIFYKDSSLVWRVASHVVRTEDENWIGKGDVQWIHREDGEYLETLEETTNLPLEIQGALDDATRRGFKPKLDHEAVELVLRSGPTNRIRPFADFSGPRERAAAEYNLNGGRPIARLKRKNDPTSLTFARGFAPDFAKGHLGFTVSSSQLYNGRIEKHRVLSMNRRVQFQFIASPTHVWMNPPQTLTTKIMSFGVRTTHVSAVDEAFVPGYEFHFYDGTVDPPELHSQIPEGFEGEPSPIDPTRWDASPWNEKLPMIQEFRRVILGGKKVRAR</sequence>
<dbReference type="EMBL" id="CP036434">
    <property type="protein sequence ID" value="QDV04544.1"/>
    <property type="molecule type" value="Genomic_DNA"/>
</dbReference>
<proteinExistence type="predicted"/>
<keyword evidence="2" id="KW-1185">Reference proteome</keyword>
<evidence type="ECO:0000313" key="2">
    <source>
        <dbReference type="Proteomes" id="UP000320390"/>
    </source>
</evidence>
<reference evidence="1 2" key="1">
    <citation type="submission" date="2019-02" db="EMBL/GenBank/DDBJ databases">
        <title>Deep-cultivation of Planctomycetes and their phenomic and genomic characterization uncovers novel biology.</title>
        <authorList>
            <person name="Wiegand S."/>
            <person name="Jogler M."/>
            <person name="Boedeker C."/>
            <person name="Pinto D."/>
            <person name="Vollmers J."/>
            <person name="Rivas-Marin E."/>
            <person name="Kohn T."/>
            <person name="Peeters S.H."/>
            <person name="Heuer A."/>
            <person name="Rast P."/>
            <person name="Oberbeckmann S."/>
            <person name="Bunk B."/>
            <person name="Jeske O."/>
            <person name="Meyerdierks A."/>
            <person name="Storesund J.E."/>
            <person name="Kallscheuer N."/>
            <person name="Luecker S."/>
            <person name="Lage O.M."/>
            <person name="Pohl T."/>
            <person name="Merkel B.J."/>
            <person name="Hornburger P."/>
            <person name="Mueller R.-W."/>
            <person name="Bruemmer F."/>
            <person name="Labrenz M."/>
            <person name="Spormann A.M."/>
            <person name="Op den Camp H."/>
            <person name="Overmann J."/>
            <person name="Amann R."/>
            <person name="Jetten M.S.M."/>
            <person name="Mascher T."/>
            <person name="Medema M.H."/>
            <person name="Devos D.P."/>
            <person name="Kaster A.-K."/>
            <person name="Ovreas L."/>
            <person name="Rohde M."/>
            <person name="Galperin M.Y."/>
            <person name="Jogler C."/>
        </authorList>
    </citation>
    <scope>NUCLEOTIDE SEQUENCE [LARGE SCALE GENOMIC DNA]</scope>
    <source>
        <strain evidence="1 2">Poly30</strain>
    </source>
</reference>
<protein>
    <submittedName>
        <fullName evidence="1">Uncharacterized protein</fullName>
    </submittedName>
</protein>
<dbReference type="AlphaFoldDB" id="A0A518EKC2"/>
<dbReference type="RefSeq" id="WP_145194000.1">
    <property type="nucleotide sequence ID" value="NZ_CP036434.1"/>
</dbReference>
<dbReference type="Proteomes" id="UP000320390">
    <property type="component" value="Chromosome"/>
</dbReference>